<accession>A0A8J3VND6</accession>
<comment type="caution">
    <text evidence="3">The sequence shown here is derived from an EMBL/GenBank/DDBJ whole genome shotgun (WGS) entry which is preliminary data.</text>
</comment>
<keyword evidence="4" id="KW-1185">Reference proteome</keyword>
<evidence type="ECO:0000313" key="3">
    <source>
        <dbReference type="EMBL" id="GIH12850.1"/>
    </source>
</evidence>
<dbReference type="PANTHER" id="PTHR35585">
    <property type="entry name" value="HHE DOMAIN PROTEIN (AFU_ORTHOLOGUE AFUA_4G00730)"/>
    <property type="match status" value="1"/>
</dbReference>
<dbReference type="Pfam" id="PF01814">
    <property type="entry name" value="Hemerythrin"/>
    <property type="match status" value="1"/>
</dbReference>
<dbReference type="PANTHER" id="PTHR35585:SF1">
    <property type="entry name" value="HHE DOMAIN PROTEIN (AFU_ORTHOLOGUE AFUA_4G00730)"/>
    <property type="match status" value="1"/>
</dbReference>
<dbReference type="CDD" id="cd12108">
    <property type="entry name" value="Hr-like"/>
    <property type="match status" value="1"/>
</dbReference>
<evidence type="ECO:0000313" key="4">
    <source>
        <dbReference type="Proteomes" id="UP000642748"/>
    </source>
</evidence>
<dbReference type="Gene3D" id="1.20.120.520">
    <property type="entry name" value="nmb1532 protein domain like"/>
    <property type="match status" value="1"/>
</dbReference>
<evidence type="ECO:0000259" key="2">
    <source>
        <dbReference type="Pfam" id="PF01814"/>
    </source>
</evidence>
<evidence type="ECO:0000256" key="1">
    <source>
        <dbReference type="SAM" id="MobiDB-lite"/>
    </source>
</evidence>
<dbReference type="Proteomes" id="UP000642748">
    <property type="component" value="Unassembled WGS sequence"/>
</dbReference>
<dbReference type="EMBL" id="BONZ01000012">
    <property type="protein sequence ID" value="GIH12850.1"/>
    <property type="molecule type" value="Genomic_DNA"/>
</dbReference>
<dbReference type="InterPro" id="IPR012312">
    <property type="entry name" value="Hemerythrin-like"/>
</dbReference>
<feature type="domain" description="Hemerythrin-like" evidence="2">
    <location>
        <begin position="9"/>
        <end position="134"/>
    </location>
</feature>
<dbReference type="RefSeq" id="WP_203916561.1">
    <property type="nucleotide sequence ID" value="NZ_BONZ01000012.1"/>
</dbReference>
<gene>
    <name evidence="3" type="ORF">Raf01_10220</name>
</gene>
<feature type="region of interest" description="Disordered" evidence="1">
    <location>
        <begin position="153"/>
        <end position="198"/>
    </location>
</feature>
<sequence>MTQTAQRDVIDMLSQEHREIEELFVRLDELAATRDAPDSDGERAEARVIADQAITELTRHWVAEERHLYPAVRENVPDLEQVADRELAEHAKAERNMKALERLDPDDEEFWIRTEVLIGLVRAHIQVEEDQVFPGLRDAVPRELLVELGGKVERAQRAGPTHPHPAAPDRPPGNRLVDPATGLMDRIRDAVSSRGRAQ</sequence>
<dbReference type="AlphaFoldDB" id="A0A8J3VND6"/>
<feature type="compositionally biased region" description="Pro residues" evidence="1">
    <location>
        <begin position="162"/>
        <end position="171"/>
    </location>
</feature>
<name>A0A8J3VND6_9ACTN</name>
<reference evidence="3" key="1">
    <citation type="submission" date="2021-01" db="EMBL/GenBank/DDBJ databases">
        <title>Whole genome shotgun sequence of Rugosimonospora africana NBRC 104875.</title>
        <authorList>
            <person name="Komaki H."/>
            <person name="Tamura T."/>
        </authorList>
    </citation>
    <scope>NUCLEOTIDE SEQUENCE</scope>
    <source>
        <strain evidence="3">NBRC 104875</strain>
    </source>
</reference>
<organism evidence="3 4">
    <name type="scientific">Rugosimonospora africana</name>
    <dbReference type="NCBI Taxonomy" id="556532"/>
    <lineage>
        <taxon>Bacteria</taxon>
        <taxon>Bacillati</taxon>
        <taxon>Actinomycetota</taxon>
        <taxon>Actinomycetes</taxon>
        <taxon>Micromonosporales</taxon>
        <taxon>Micromonosporaceae</taxon>
        <taxon>Rugosimonospora</taxon>
    </lineage>
</organism>
<protein>
    <submittedName>
        <fullName evidence="3">Hemerythrin</fullName>
    </submittedName>
</protein>
<proteinExistence type="predicted"/>